<gene>
    <name evidence="1" type="ORF">GCM10009760_26030</name>
</gene>
<sequence>MSEPTAEVRITLRDVYTSVQGLRDDVQDMSEQVALLGQQQTTATASAEDHERRLRALEERTWSTPRLASVMSALATLLSIAGLAQSITHK</sequence>
<reference evidence="1 2" key="1">
    <citation type="journal article" date="2019" name="Int. J. Syst. Evol. Microbiol.">
        <title>The Global Catalogue of Microorganisms (GCM) 10K type strain sequencing project: providing services to taxonomists for standard genome sequencing and annotation.</title>
        <authorList>
            <consortium name="The Broad Institute Genomics Platform"/>
            <consortium name="The Broad Institute Genome Sequencing Center for Infectious Disease"/>
            <person name="Wu L."/>
            <person name="Ma J."/>
        </authorList>
    </citation>
    <scope>NUCLEOTIDE SEQUENCE [LARGE SCALE GENOMIC DNA]</scope>
    <source>
        <strain evidence="1 2">JCM 14560</strain>
    </source>
</reference>
<evidence type="ECO:0000313" key="1">
    <source>
        <dbReference type="EMBL" id="GAA2141651.1"/>
    </source>
</evidence>
<protein>
    <submittedName>
        <fullName evidence="1">Uncharacterized protein</fullName>
    </submittedName>
</protein>
<organism evidence="1 2">
    <name type="scientific">Kitasatospora kazusensis</name>
    <dbReference type="NCBI Taxonomy" id="407974"/>
    <lineage>
        <taxon>Bacteria</taxon>
        <taxon>Bacillati</taxon>
        <taxon>Actinomycetota</taxon>
        <taxon>Actinomycetes</taxon>
        <taxon>Kitasatosporales</taxon>
        <taxon>Streptomycetaceae</taxon>
        <taxon>Kitasatospora</taxon>
    </lineage>
</organism>
<comment type="caution">
    <text evidence="1">The sequence shown here is derived from an EMBL/GenBank/DDBJ whole genome shotgun (WGS) entry which is preliminary data.</text>
</comment>
<accession>A0ABN2ZGG8</accession>
<proteinExistence type="predicted"/>
<keyword evidence="2" id="KW-1185">Reference proteome</keyword>
<name>A0ABN2ZGG8_9ACTN</name>
<dbReference type="Proteomes" id="UP001422759">
    <property type="component" value="Unassembled WGS sequence"/>
</dbReference>
<dbReference type="RefSeq" id="WP_344464231.1">
    <property type="nucleotide sequence ID" value="NZ_BAAANT010000012.1"/>
</dbReference>
<dbReference type="EMBL" id="BAAANT010000012">
    <property type="protein sequence ID" value="GAA2141651.1"/>
    <property type="molecule type" value="Genomic_DNA"/>
</dbReference>
<evidence type="ECO:0000313" key="2">
    <source>
        <dbReference type="Proteomes" id="UP001422759"/>
    </source>
</evidence>